<sequence>MGKLRIPFTCKLKGKHSCGHNT</sequence>
<evidence type="ECO:0000313" key="1">
    <source>
        <dbReference type="EMBL" id="JAH11490.1"/>
    </source>
</evidence>
<reference evidence="1" key="1">
    <citation type="submission" date="2014-11" db="EMBL/GenBank/DDBJ databases">
        <authorList>
            <person name="Amaro Gonzalez C."/>
        </authorList>
    </citation>
    <scope>NUCLEOTIDE SEQUENCE</scope>
</reference>
<protein>
    <submittedName>
        <fullName evidence="1">Uncharacterized protein</fullName>
    </submittedName>
</protein>
<reference evidence="1" key="2">
    <citation type="journal article" date="2015" name="Fish Shellfish Immunol.">
        <title>Early steps in the European eel (Anguilla anguilla)-Vibrio vulnificus interaction in the gills: Role of the RtxA13 toxin.</title>
        <authorList>
            <person name="Callol A."/>
            <person name="Pajuelo D."/>
            <person name="Ebbesson L."/>
            <person name="Teles M."/>
            <person name="MacKenzie S."/>
            <person name="Amaro C."/>
        </authorList>
    </citation>
    <scope>NUCLEOTIDE SEQUENCE</scope>
</reference>
<dbReference type="EMBL" id="GBXM01097087">
    <property type="protein sequence ID" value="JAH11490.1"/>
    <property type="molecule type" value="Transcribed_RNA"/>
</dbReference>
<dbReference type="AlphaFoldDB" id="A0A0E9Q573"/>
<name>A0A0E9Q573_ANGAN</name>
<accession>A0A0E9Q573</accession>
<organism evidence="1">
    <name type="scientific">Anguilla anguilla</name>
    <name type="common">European freshwater eel</name>
    <name type="synonym">Muraena anguilla</name>
    <dbReference type="NCBI Taxonomy" id="7936"/>
    <lineage>
        <taxon>Eukaryota</taxon>
        <taxon>Metazoa</taxon>
        <taxon>Chordata</taxon>
        <taxon>Craniata</taxon>
        <taxon>Vertebrata</taxon>
        <taxon>Euteleostomi</taxon>
        <taxon>Actinopterygii</taxon>
        <taxon>Neopterygii</taxon>
        <taxon>Teleostei</taxon>
        <taxon>Anguilliformes</taxon>
        <taxon>Anguillidae</taxon>
        <taxon>Anguilla</taxon>
    </lineage>
</organism>
<proteinExistence type="predicted"/>